<accession>A0A0A8YYD8</accession>
<organism evidence="1">
    <name type="scientific">Arundo donax</name>
    <name type="common">Giant reed</name>
    <name type="synonym">Donax arundinaceus</name>
    <dbReference type="NCBI Taxonomy" id="35708"/>
    <lineage>
        <taxon>Eukaryota</taxon>
        <taxon>Viridiplantae</taxon>
        <taxon>Streptophyta</taxon>
        <taxon>Embryophyta</taxon>
        <taxon>Tracheophyta</taxon>
        <taxon>Spermatophyta</taxon>
        <taxon>Magnoliopsida</taxon>
        <taxon>Liliopsida</taxon>
        <taxon>Poales</taxon>
        <taxon>Poaceae</taxon>
        <taxon>PACMAD clade</taxon>
        <taxon>Arundinoideae</taxon>
        <taxon>Arundineae</taxon>
        <taxon>Arundo</taxon>
    </lineage>
</organism>
<reference evidence="1" key="2">
    <citation type="journal article" date="2015" name="Data Brief">
        <title>Shoot transcriptome of the giant reed, Arundo donax.</title>
        <authorList>
            <person name="Barrero R.A."/>
            <person name="Guerrero F.D."/>
            <person name="Moolhuijzen P."/>
            <person name="Goolsby J.A."/>
            <person name="Tidwell J."/>
            <person name="Bellgard S.E."/>
            <person name="Bellgard M.I."/>
        </authorList>
    </citation>
    <scope>NUCLEOTIDE SEQUENCE</scope>
    <source>
        <tissue evidence="1">Shoot tissue taken approximately 20 cm above the soil surface</tissue>
    </source>
</reference>
<reference evidence="1" key="1">
    <citation type="submission" date="2014-09" db="EMBL/GenBank/DDBJ databases">
        <authorList>
            <person name="Magalhaes I.L.F."/>
            <person name="Oliveira U."/>
            <person name="Santos F.R."/>
            <person name="Vidigal T.H.D.A."/>
            <person name="Brescovit A.D."/>
            <person name="Santos A.J."/>
        </authorList>
    </citation>
    <scope>NUCLEOTIDE SEQUENCE</scope>
    <source>
        <tissue evidence="1">Shoot tissue taken approximately 20 cm above the soil surface</tissue>
    </source>
</reference>
<proteinExistence type="predicted"/>
<evidence type="ECO:0000313" key="1">
    <source>
        <dbReference type="EMBL" id="JAD32149.1"/>
    </source>
</evidence>
<sequence length="95" mass="10914">MLFFCLFQQDEVRRCLPACCPCWQPQPVRGGFDSYSGVRTWASVCSTECNLLFDHQCQALCRKLASDVGVLALFLSLCWKTTENYVCLLRCSDMW</sequence>
<dbReference type="EMBL" id="GBRH01265746">
    <property type="protein sequence ID" value="JAD32149.1"/>
    <property type="molecule type" value="Transcribed_RNA"/>
</dbReference>
<name>A0A0A8YYD8_ARUDO</name>
<dbReference type="AlphaFoldDB" id="A0A0A8YYD8"/>
<protein>
    <submittedName>
        <fullName evidence="1">Uncharacterized protein</fullName>
    </submittedName>
</protein>